<feature type="compositionally biased region" description="Basic and acidic residues" evidence="1">
    <location>
        <begin position="106"/>
        <end position="127"/>
    </location>
</feature>
<evidence type="ECO:0000313" key="3">
    <source>
        <dbReference type="Proteomes" id="UP000265515"/>
    </source>
</evidence>
<dbReference type="EMBL" id="BFEA01000048">
    <property type="protein sequence ID" value="GBG64275.1"/>
    <property type="molecule type" value="Genomic_DNA"/>
</dbReference>
<dbReference type="Gramene" id="GBG64275">
    <property type="protein sequence ID" value="GBG64275"/>
    <property type="gene ID" value="CBR_g41195"/>
</dbReference>
<dbReference type="Proteomes" id="UP000265515">
    <property type="component" value="Unassembled WGS sequence"/>
</dbReference>
<organism evidence="2 3">
    <name type="scientific">Chara braunii</name>
    <name type="common">Braun's stonewort</name>
    <dbReference type="NCBI Taxonomy" id="69332"/>
    <lineage>
        <taxon>Eukaryota</taxon>
        <taxon>Viridiplantae</taxon>
        <taxon>Streptophyta</taxon>
        <taxon>Charophyceae</taxon>
        <taxon>Charales</taxon>
        <taxon>Characeae</taxon>
        <taxon>Chara</taxon>
    </lineage>
</organism>
<proteinExistence type="predicted"/>
<name>A0A388K2N0_CHABU</name>
<protein>
    <submittedName>
        <fullName evidence="2">Uncharacterized protein</fullName>
    </submittedName>
</protein>
<reference evidence="2 3" key="1">
    <citation type="journal article" date="2018" name="Cell">
        <title>The Chara Genome: Secondary Complexity and Implications for Plant Terrestrialization.</title>
        <authorList>
            <person name="Nishiyama T."/>
            <person name="Sakayama H."/>
            <person name="Vries J.D."/>
            <person name="Buschmann H."/>
            <person name="Saint-Marcoux D."/>
            <person name="Ullrich K.K."/>
            <person name="Haas F.B."/>
            <person name="Vanderstraeten L."/>
            <person name="Becker D."/>
            <person name="Lang D."/>
            <person name="Vosolsobe S."/>
            <person name="Rombauts S."/>
            <person name="Wilhelmsson P.K.I."/>
            <person name="Janitza P."/>
            <person name="Kern R."/>
            <person name="Heyl A."/>
            <person name="Rumpler F."/>
            <person name="Villalobos L.I.A.C."/>
            <person name="Clay J.M."/>
            <person name="Skokan R."/>
            <person name="Toyoda A."/>
            <person name="Suzuki Y."/>
            <person name="Kagoshima H."/>
            <person name="Schijlen E."/>
            <person name="Tajeshwar N."/>
            <person name="Catarino B."/>
            <person name="Hetherington A.J."/>
            <person name="Saltykova A."/>
            <person name="Bonnot C."/>
            <person name="Breuninger H."/>
            <person name="Symeonidi A."/>
            <person name="Radhakrishnan G.V."/>
            <person name="Van Nieuwerburgh F."/>
            <person name="Deforce D."/>
            <person name="Chang C."/>
            <person name="Karol K.G."/>
            <person name="Hedrich R."/>
            <person name="Ulvskov P."/>
            <person name="Glockner G."/>
            <person name="Delwiche C.F."/>
            <person name="Petrasek J."/>
            <person name="Van de Peer Y."/>
            <person name="Friml J."/>
            <person name="Beilby M."/>
            <person name="Dolan L."/>
            <person name="Kohara Y."/>
            <person name="Sugano S."/>
            <person name="Fujiyama A."/>
            <person name="Delaux P.-M."/>
            <person name="Quint M."/>
            <person name="TheiBen G."/>
            <person name="Hagemann M."/>
            <person name="Harholt J."/>
            <person name="Dunand C."/>
            <person name="Zachgo S."/>
            <person name="Langdale J."/>
            <person name="Maumus F."/>
            <person name="Straeten D.V.D."/>
            <person name="Gould S.B."/>
            <person name="Rensing S.A."/>
        </authorList>
    </citation>
    <scope>NUCLEOTIDE SEQUENCE [LARGE SCALE GENOMIC DNA]</scope>
    <source>
        <strain evidence="2 3">S276</strain>
    </source>
</reference>
<keyword evidence="3" id="KW-1185">Reference proteome</keyword>
<feature type="region of interest" description="Disordered" evidence="1">
    <location>
        <begin position="106"/>
        <end position="141"/>
    </location>
</feature>
<accession>A0A388K2N0</accession>
<evidence type="ECO:0000256" key="1">
    <source>
        <dbReference type="SAM" id="MobiDB-lite"/>
    </source>
</evidence>
<evidence type="ECO:0000313" key="2">
    <source>
        <dbReference type="EMBL" id="GBG64275.1"/>
    </source>
</evidence>
<comment type="caution">
    <text evidence="2">The sequence shown here is derived from an EMBL/GenBank/DDBJ whole genome shotgun (WGS) entry which is preliminary data.</text>
</comment>
<gene>
    <name evidence="2" type="ORF">CBR_g41195</name>
</gene>
<sequence>MSLSTVQVERESVGAIEGIIMNGHRTVIEHDCCHAANADEVLVAVAASEALQEIQSIGAVDQSGKLASLGKKMGDDLDLDRTFAAIHIDHDKAAVSREATMTMVKDDNEQVNGREKEVTRREEREQKEEEEEEEEEEEVESMWVDSLVCYASVQHRD</sequence>
<feature type="compositionally biased region" description="Acidic residues" evidence="1">
    <location>
        <begin position="128"/>
        <end position="140"/>
    </location>
</feature>
<dbReference type="AlphaFoldDB" id="A0A388K2N0"/>